<reference evidence="2" key="1">
    <citation type="submission" date="2022-08" db="EMBL/GenBank/DDBJ databases">
        <authorList>
            <person name="Deng Y."/>
            <person name="Han X.-F."/>
            <person name="Zhang Y.-Q."/>
        </authorList>
    </citation>
    <scope>NUCLEOTIDE SEQUENCE</scope>
    <source>
        <strain evidence="2">CPCC 203386</strain>
    </source>
</reference>
<comment type="caution">
    <text evidence="2">The sequence shown here is derived from an EMBL/GenBank/DDBJ whole genome shotgun (WGS) entry which is preliminary data.</text>
</comment>
<gene>
    <name evidence="2" type="ORF">N1032_20925</name>
</gene>
<evidence type="ECO:0000313" key="3">
    <source>
        <dbReference type="Proteomes" id="UP001165586"/>
    </source>
</evidence>
<feature type="compositionally biased region" description="Basic and acidic residues" evidence="1">
    <location>
        <begin position="62"/>
        <end position="85"/>
    </location>
</feature>
<proteinExistence type="predicted"/>
<keyword evidence="3" id="KW-1185">Reference proteome</keyword>
<accession>A0ABT2H8E4</accession>
<feature type="compositionally biased region" description="Basic and acidic residues" evidence="1">
    <location>
        <begin position="20"/>
        <end position="55"/>
    </location>
</feature>
<dbReference type="Gene3D" id="1.25.40.10">
    <property type="entry name" value="Tetratricopeptide repeat domain"/>
    <property type="match status" value="1"/>
</dbReference>
<name>A0ABT2H8E4_9MICO</name>
<feature type="region of interest" description="Disordered" evidence="1">
    <location>
        <begin position="1"/>
        <end position="98"/>
    </location>
</feature>
<organism evidence="2 3">
    <name type="scientific">Herbiconiux daphne</name>
    <dbReference type="NCBI Taxonomy" id="2970914"/>
    <lineage>
        <taxon>Bacteria</taxon>
        <taxon>Bacillati</taxon>
        <taxon>Actinomycetota</taxon>
        <taxon>Actinomycetes</taxon>
        <taxon>Micrococcales</taxon>
        <taxon>Microbacteriaceae</taxon>
        <taxon>Herbiconiux</taxon>
    </lineage>
</organism>
<dbReference type="EMBL" id="JANLCJ010000013">
    <property type="protein sequence ID" value="MCS5736206.1"/>
    <property type="molecule type" value="Genomic_DNA"/>
</dbReference>
<sequence length="342" mass="38317">MTEPEDDKERPRRAHASRPARSDSGKRPFEPRRDNSSRPDRGARPERGGRPERGSRPASGDRPSRGGPNERRLWTKDGKPARNDKAASAYERPPLTEEELRARELRAVRTRHDDPLIPEEVVPRDLDKVARNELKTLNKENADEVARHLVMAARLIDDDPELAHQHAISASRRAGRIGVVRETLAITAYRTGDFALALRELRTFRRISGSNEQLALMIDSERGLGRPDRALETGRSVERSTLSVPSQVEVAIAMSGARLDLGQPDAALTELEIPQLNPDVAFSYSPDLFHAYAEVLTELGLHDEAAEWRRRADRAELALNGDDDTIEVFEEDDDESVPSEDD</sequence>
<dbReference type="InterPro" id="IPR011990">
    <property type="entry name" value="TPR-like_helical_dom_sf"/>
</dbReference>
<dbReference type="RefSeq" id="WP_259542038.1">
    <property type="nucleotide sequence ID" value="NZ_JANLCJ010000013.1"/>
</dbReference>
<feature type="region of interest" description="Disordered" evidence="1">
    <location>
        <begin position="322"/>
        <end position="342"/>
    </location>
</feature>
<evidence type="ECO:0000256" key="1">
    <source>
        <dbReference type="SAM" id="MobiDB-lite"/>
    </source>
</evidence>
<evidence type="ECO:0000313" key="2">
    <source>
        <dbReference type="EMBL" id="MCS5736206.1"/>
    </source>
</evidence>
<protein>
    <recommendedName>
        <fullName evidence="4">Tetratricopeptide repeat protein</fullName>
    </recommendedName>
</protein>
<evidence type="ECO:0008006" key="4">
    <source>
        <dbReference type="Google" id="ProtNLM"/>
    </source>
</evidence>
<dbReference type="Proteomes" id="UP001165586">
    <property type="component" value="Unassembled WGS sequence"/>
</dbReference>